<feature type="transmembrane region" description="Helical" evidence="1">
    <location>
        <begin position="42"/>
        <end position="62"/>
    </location>
</feature>
<protein>
    <submittedName>
        <fullName evidence="2">Uncharacterized protein</fullName>
    </submittedName>
</protein>
<proteinExistence type="predicted"/>
<keyword evidence="1" id="KW-1133">Transmembrane helix</keyword>
<organism evidence="2">
    <name type="scientific">Cuerna arida</name>
    <dbReference type="NCBI Taxonomy" id="1464854"/>
    <lineage>
        <taxon>Eukaryota</taxon>
        <taxon>Metazoa</taxon>
        <taxon>Ecdysozoa</taxon>
        <taxon>Arthropoda</taxon>
        <taxon>Hexapoda</taxon>
        <taxon>Insecta</taxon>
        <taxon>Pterygota</taxon>
        <taxon>Neoptera</taxon>
        <taxon>Paraneoptera</taxon>
        <taxon>Hemiptera</taxon>
        <taxon>Auchenorrhyncha</taxon>
        <taxon>Membracoidea</taxon>
        <taxon>Cicadellidae</taxon>
        <taxon>Cicadellinae</taxon>
        <taxon>Proconiini</taxon>
        <taxon>Cuerna</taxon>
    </lineage>
</organism>
<keyword evidence="1" id="KW-0812">Transmembrane</keyword>
<accession>A0A1B6GZ45</accession>
<evidence type="ECO:0000313" key="2">
    <source>
        <dbReference type="EMBL" id="JAS67703.1"/>
    </source>
</evidence>
<dbReference type="AlphaFoldDB" id="A0A1B6GZ45"/>
<name>A0A1B6GZ45_9HEMI</name>
<reference evidence="2" key="1">
    <citation type="submission" date="2015-11" db="EMBL/GenBank/DDBJ databases">
        <title>De novo transcriptome assembly of four potential Pierce s Disease insect vectors from Arizona vineyards.</title>
        <authorList>
            <person name="Tassone E.E."/>
        </authorList>
    </citation>
    <scope>NUCLEOTIDE SEQUENCE</scope>
</reference>
<gene>
    <name evidence="2" type="ORF">g.14174</name>
</gene>
<dbReference type="EMBL" id="GECZ01002066">
    <property type="protein sequence ID" value="JAS67703.1"/>
    <property type="molecule type" value="Transcribed_RNA"/>
</dbReference>
<keyword evidence="1" id="KW-0472">Membrane</keyword>
<sequence length="111" mass="12554">MYKLSMILYGYLKKLLLYVITITAYSGDTTFGEFHGNPNILIIHILYICNFVFFQISFDGSLKDGSSTRSLAYAEVYVSPPAYSEKPSSENQTLDSKEWSECSKSVELIVL</sequence>
<evidence type="ECO:0000256" key="1">
    <source>
        <dbReference type="SAM" id="Phobius"/>
    </source>
</evidence>